<gene>
    <name evidence="1" type="ORF">JI746_08845</name>
</gene>
<evidence type="ECO:0000313" key="1">
    <source>
        <dbReference type="EMBL" id="MBL0425214.1"/>
    </source>
</evidence>
<organism evidence="1 2">
    <name type="scientific">Ramlibacter alkalitolerans</name>
    <dbReference type="NCBI Taxonomy" id="2039631"/>
    <lineage>
        <taxon>Bacteria</taxon>
        <taxon>Pseudomonadati</taxon>
        <taxon>Pseudomonadota</taxon>
        <taxon>Betaproteobacteria</taxon>
        <taxon>Burkholderiales</taxon>
        <taxon>Comamonadaceae</taxon>
        <taxon>Ramlibacter</taxon>
    </lineage>
</organism>
<proteinExistence type="predicted"/>
<keyword evidence="2" id="KW-1185">Reference proteome</keyword>
<dbReference type="RefSeq" id="WP_201688604.1">
    <property type="nucleotide sequence ID" value="NZ_JAEQND010000004.1"/>
</dbReference>
<dbReference type="EMBL" id="JAEQND010000004">
    <property type="protein sequence ID" value="MBL0425214.1"/>
    <property type="molecule type" value="Genomic_DNA"/>
</dbReference>
<dbReference type="Proteomes" id="UP000622707">
    <property type="component" value="Unassembled WGS sequence"/>
</dbReference>
<accession>A0ABS1JLY7</accession>
<comment type="caution">
    <text evidence="1">The sequence shown here is derived from an EMBL/GenBank/DDBJ whole genome shotgun (WGS) entry which is preliminary data.</text>
</comment>
<name>A0ABS1JLY7_9BURK</name>
<evidence type="ECO:0000313" key="2">
    <source>
        <dbReference type="Proteomes" id="UP000622707"/>
    </source>
</evidence>
<sequence length="103" mass="11076">MKSEVSVTFKDAAPVRINLEHAEPMTAEAARAWLDQQFTELECEPLRLTGKLLNADKVLLVARAVGPSGFADPEWAQQFGRCASAALGRPVVHVDVPGASVGY</sequence>
<protein>
    <submittedName>
        <fullName evidence="1">Uncharacterized protein</fullName>
    </submittedName>
</protein>
<reference evidence="1 2" key="1">
    <citation type="journal article" date="2017" name="Int. J. Syst. Evol. Microbiol.">
        <title>Ramlibacter alkalitolerans sp. nov., alkali-tolerant bacterium isolated from soil of ginseng.</title>
        <authorList>
            <person name="Lee D.H."/>
            <person name="Cha C.J."/>
        </authorList>
    </citation>
    <scope>NUCLEOTIDE SEQUENCE [LARGE SCALE GENOMIC DNA]</scope>
    <source>
        <strain evidence="1 2">KACC 19305</strain>
    </source>
</reference>